<dbReference type="RefSeq" id="XP_035659233.1">
    <property type="nucleotide sequence ID" value="XM_035803340.1"/>
</dbReference>
<evidence type="ECO:0000259" key="1">
    <source>
        <dbReference type="PROSITE" id="PS50835"/>
    </source>
</evidence>
<evidence type="ECO:0000313" key="2">
    <source>
        <dbReference type="Proteomes" id="UP000001554"/>
    </source>
</evidence>
<dbReference type="AlphaFoldDB" id="A0A9J7KHI5"/>
<protein>
    <submittedName>
        <fullName evidence="3">Uncharacterized protein LOC118404275</fullName>
    </submittedName>
</protein>
<dbReference type="Gene3D" id="2.60.40.10">
    <property type="entry name" value="Immunoglobulins"/>
    <property type="match status" value="1"/>
</dbReference>
<dbReference type="InterPro" id="IPR036179">
    <property type="entry name" value="Ig-like_dom_sf"/>
</dbReference>
<name>A0A9J7KHI5_BRAFL</name>
<accession>A0A9J7KHI5</accession>
<reference evidence="3" key="2">
    <citation type="submission" date="2025-08" db="UniProtKB">
        <authorList>
            <consortium name="RefSeq"/>
        </authorList>
    </citation>
    <scope>IDENTIFICATION</scope>
    <source>
        <strain evidence="3">S238N-H82</strain>
        <tissue evidence="3">Testes</tissue>
    </source>
</reference>
<sequence>MHSRAVWADLSGTLLWCRGKYATVLLLIILPVVLTQETIPVLEGGSISLPCELSCDDQNCLLWTYKGPDDASFQIGSCSGECGSCSTDCPLTWAEPCSEQAAIYFQDTRRSCSAIYQCQVYEGSTQPYGVQLDVYYAH</sequence>
<feature type="domain" description="Ig-like" evidence="1">
    <location>
        <begin position="31"/>
        <end position="131"/>
    </location>
</feature>
<dbReference type="InterPro" id="IPR013783">
    <property type="entry name" value="Ig-like_fold"/>
</dbReference>
<dbReference type="GeneID" id="118404275"/>
<gene>
    <name evidence="3" type="primary">LOC118404275</name>
</gene>
<dbReference type="SUPFAM" id="SSF48726">
    <property type="entry name" value="Immunoglobulin"/>
    <property type="match status" value="1"/>
</dbReference>
<dbReference type="PROSITE" id="PS50835">
    <property type="entry name" value="IG_LIKE"/>
    <property type="match status" value="1"/>
</dbReference>
<evidence type="ECO:0000313" key="3">
    <source>
        <dbReference type="RefSeq" id="XP_035659233.1"/>
    </source>
</evidence>
<dbReference type="InterPro" id="IPR007110">
    <property type="entry name" value="Ig-like_dom"/>
</dbReference>
<proteinExistence type="predicted"/>
<organism evidence="2 3">
    <name type="scientific">Branchiostoma floridae</name>
    <name type="common">Florida lancelet</name>
    <name type="synonym">Amphioxus</name>
    <dbReference type="NCBI Taxonomy" id="7739"/>
    <lineage>
        <taxon>Eukaryota</taxon>
        <taxon>Metazoa</taxon>
        <taxon>Chordata</taxon>
        <taxon>Cephalochordata</taxon>
        <taxon>Leptocardii</taxon>
        <taxon>Amphioxiformes</taxon>
        <taxon>Branchiostomatidae</taxon>
        <taxon>Branchiostoma</taxon>
    </lineage>
</organism>
<reference evidence="2" key="1">
    <citation type="journal article" date="2020" name="Nat. Ecol. Evol.">
        <title>Deeply conserved synteny resolves early events in vertebrate evolution.</title>
        <authorList>
            <person name="Simakov O."/>
            <person name="Marletaz F."/>
            <person name="Yue J.X."/>
            <person name="O'Connell B."/>
            <person name="Jenkins J."/>
            <person name="Brandt A."/>
            <person name="Calef R."/>
            <person name="Tung C.H."/>
            <person name="Huang T.K."/>
            <person name="Schmutz J."/>
            <person name="Satoh N."/>
            <person name="Yu J.K."/>
            <person name="Putnam N.H."/>
            <person name="Green R.E."/>
            <person name="Rokhsar D.S."/>
        </authorList>
    </citation>
    <scope>NUCLEOTIDE SEQUENCE [LARGE SCALE GENOMIC DNA]</scope>
    <source>
        <strain evidence="2">S238N-H82</strain>
    </source>
</reference>
<dbReference type="KEGG" id="bfo:118404275"/>
<keyword evidence="2" id="KW-1185">Reference proteome</keyword>
<dbReference type="Proteomes" id="UP000001554">
    <property type="component" value="Chromosome 17"/>
</dbReference>